<feature type="chain" id="PRO_5015653672" evidence="5">
    <location>
        <begin position="32"/>
        <end position="547"/>
    </location>
</feature>
<reference evidence="7 8" key="1">
    <citation type="submission" date="2018-03" db="EMBL/GenBank/DDBJ databases">
        <title>Whole genome sequencing of Histamine producing bacteria.</title>
        <authorList>
            <person name="Butler K."/>
        </authorList>
    </citation>
    <scope>NUCLEOTIDE SEQUENCE [LARGE SCALE GENOMIC DNA]</scope>
    <source>
        <strain evidence="7 8">JCM 13586</strain>
    </source>
</reference>
<dbReference type="PANTHER" id="PTHR30290">
    <property type="entry name" value="PERIPLASMIC BINDING COMPONENT OF ABC TRANSPORTER"/>
    <property type="match status" value="1"/>
</dbReference>
<feature type="domain" description="Solute-binding protein family 5" evidence="6">
    <location>
        <begin position="88"/>
        <end position="462"/>
    </location>
</feature>
<evidence type="ECO:0000313" key="7">
    <source>
        <dbReference type="EMBL" id="PSU36014.1"/>
    </source>
</evidence>
<dbReference type="FunFam" id="3.90.76.10:FF:000001">
    <property type="entry name" value="Oligopeptide ABC transporter substrate-binding protein"/>
    <property type="match status" value="1"/>
</dbReference>
<dbReference type="InterPro" id="IPR000914">
    <property type="entry name" value="SBP_5_dom"/>
</dbReference>
<name>A0A2T3J400_9GAMM</name>
<feature type="signal peptide" evidence="5">
    <location>
        <begin position="1"/>
        <end position="31"/>
    </location>
</feature>
<dbReference type="SUPFAM" id="SSF53850">
    <property type="entry name" value="Periplasmic binding protein-like II"/>
    <property type="match status" value="1"/>
</dbReference>
<dbReference type="FunFam" id="3.10.105.10:FF:000001">
    <property type="entry name" value="Oligopeptide ABC transporter, oligopeptide-binding protein"/>
    <property type="match status" value="1"/>
</dbReference>
<dbReference type="GO" id="GO:1904680">
    <property type="term" value="F:peptide transmembrane transporter activity"/>
    <property type="evidence" value="ECO:0007669"/>
    <property type="project" value="TreeGrafter"/>
</dbReference>
<dbReference type="InterPro" id="IPR030678">
    <property type="entry name" value="Peptide/Ni-bd"/>
</dbReference>
<dbReference type="InterPro" id="IPR023765">
    <property type="entry name" value="SBP_5_CS"/>
</dbReference>
<evidence type="ECO:0000256" key="4">
    <source>
        <dbReference type="ARBA" id="ARBA00022729"/>
    </source>
</evidence>
<sequence>MNYKKDFVVKKYVLSAAISAALAFPSFYLSAADVPTGVELAQAQQLVRANGAEPDTVDPGFVSSGSPGDVIVNDLFEGLVIENLNGETVPGQAESWSISEDGKTVTFVLRDGLKWSDGTPLIANDFVYAWQRAVDSETGNSTGFNFQTANVVNADEIVAGDKLPSELGVKAQDARTLVVSLTQPTPYFISMMSIKTFFPVPQATVEKHGDSWTRAEHFVSNGAYTLKQWVPNEKVEVVRNRQYRDDDKTVIEGVTYLALSSQNAELTRYQAGEIHMTNRVQLEYYQKLMKESPEQIQALRLLGSYVYAFNTRVEPFDNADVRRALSMVIDRELLVEKVTGQGEPAAYAVVPDIIAGYESAVPSFKADDSKVRLNAAKALLAEAGFSQSKPLTIKLTYNTSENHKKIALAIASMWKPLGVKVQLNNMEWNAYLSAKTTGDFTLARSYAFGDFAEPSAVLGSFQCGHVSNETGFCNSQFDDLLAKAASASEQSDRYQLYHQAEVILNDAAPVIPLYHYNHTRLVKADLKGFPVNNPKGNIYAKDMYFVK</sequence>
<dbReference type="Proteomes" id="UP000241222">
    <property type="component" value="Unassembled WGS sequence"/>
</dbReference>
<proteinExistence type="inferred from homology"/>
<keyword evidence="8" id="KW-1185">Reference proteome</keyword>
<dbReference type="GO" id="GO:0030288">
    <property type="term" value="C:outer membrane-bounded periplasmic space"/>
    <property type="evidence" value="ECO:0007669"/>
    <property type="project" value="TreeGrafter"/>
</dbReference>
<dbReference type="EMBL" id="PYMH01000001">
    <property type="protein sequence ID" value="PSU36014.1"/>
    <property type="molecule type" value="Genomic_DNA"/>
</dbReference>
<dbReference type="Gene3D" id="3.10.105.10">
    <property type="entry name" value="Dipeptide-binding Protein, Domain 3"/>
    <property type="match status" value="1"/>
</dbReference>
<evidence type="ECO:0000259" key="6">
    <source>
        <dbReference type="Pfam" id="PF00496"/>
    </source>
</evidence>
<evidence type="ECO:0000256" key="2">
    <source>
        <dbReference type="ARBA" id="ARBA00005695"/>
    </source>
</evidence>
<dbReference type="PIRSF" id="PIRSF002741">
    <property type="entry name" value="MppA"/>
    <property type="match status" value="1"/>
</dbReference>
<protein>
    <submittedName>
        <fullName evidence="7">Peptide ABC transporter substrate-binding protein</fullName>
    </submittedName>
</protein>
<evidence type="ECO:0000313" key="8">
    <source>
        <dbReference type="Proteomes" id="UP000241222"/>
    </source>
</evidence>
<comment type="caution">
    <text evidence="7">The sequence shown here is derived from an EMBL/GenBank/DDBJ whole genome shotgun (WGS) entry which is preliminary data.</text>
</comment>
<dbReference type="GO" id="GO:0043190">
    <property type="term" value="C:ATP-binding cassette (ABC) transporter complex"/>
    <property type="evidence" value="ECO:0007669"/>
    <property type="project" value="InterPro"/>
</dbReference>
<accession>A0A2T3J400</accession>
<dbReference type="PANTHER" id="PTHR30290:SF23">
    <property type="entry name" value="PERIPLASMIC MUREIN PEPTIDE-BINDING PROTEIN"/>
    <property type="match status" value="1"/>
</dbReference>
<dbReference type="AlphaFoldDB" id="A0A2T3J400"/>
<dbReference type="InterPro" id="IPR039424">
    <property type="entry name" value="SBP_5"/>
</dbReference>
<organism evidence="7 8">
    <name type="scientific">Photobacterium lutimaris</name>
    <dbReference type="NCBI Taxonomy" id="388278"/>
    <lineage>
        <taxon>Bacteria</taxon>
        <taxon>Pseudomonadati</taxon>
        <taxon>Pseudomonadota</taxon>
        <taxon>Gammaproteobacteria</taxon>
        <taxon>Vibrionales</taxon>
        <taxon>Vibrionaceae</taxon>
        <taxon>Photobacterium</taxon>
    </lineage>
</organism>
<gene>
    <name evidence="7" type="ORF">C9I99_03095</name>
</gene>
<evidence type="ECO:0000256" key="3">
    <source>
        <dbReference type="ARBA" id="ARBA00022448"/>
    </source>
</evidence>
<dbReference type="GO" id="GO:0015833">
    <property type="term" value="P:peptide transport"/>
    <property type="evidence" value="ECO:0007669"/>
    <property type="project" value="TreeGrafter"/>
</dbReference>
<comment type="similarity">
    <text evidence="2">Belongs to the bacterial solute-binding protein 5 family.</text>
</comment>
<keyword evidence="3" id="KW-0813">Transport</keyword>
<dbReference type="Pfam" id="PF00496">
    <property type="entry name" value="SBP_bac_5"/>
    <property type="match status" value="1"/>
</dbReference>
<dbReference type="OrthoDB" id="9801912at2"/>
<comment type="subcellular location">
    <subcellularLocation>
        <location evidence="1">Cell envelope</location>
    </subcellularLocation>
</comment>
<dbReference type="Gene3D" id="3.40.190.10">
    <property type="entry name" value="Periplasmic binding protein-like II"/>
    <property type="match status" value="1"/>
</dbReference>
<dbReference type="Gene3D" id="3.90.76.10">
    <property type="entry name" value="Dipeptide-binding Protein, Domain 1"/>
    <property type="match status" value="1"/>
</dbReference>
<evidence type="ECO:0000256" key="5">
    <source>
        <dbReference type="SAM" id="SignalP"/>
    </source>
</evidence>
<keyword evidence="4 5" id="KW-0732">Signal</keyword>
<dbReference type="CDD" id="cd08504">
    <property type="entry name" value="PBP2_OppA"/>
    <property type="match status" value="1"/>
</dbReference>
<evidence type="ECO:0000256" key="1">
    <source>
        <dbReference type="ARBA" id="ARBA00004196"/>
    </source>
</evidence>
<dbReference type="PROSITE" id="PS01040">
    <property type="entry name" value="SBP_BACTERIAL_5"/>
    <property type="match status" value="1"/>
</dbReference>